<evidence type="ECO:0000256" key="3">
    <source>
        <dbReference type="ARBA" id="ARBA00023274"/>
    </source>
</evidence>
<sequence>MWLKQYYVIGRQWPSEKKPEPELFFMKIFSPNESIAKSRFWYFLRKTQKIKKVKGEIVSVKKITEKKNKNVKNFGIWLRYDSKSGTINMYKEYRDVLVCGAVEQMYMEMAGRHRAKWSSIIILRIEQLSTKECIRQEIKQFHKNSLKFPISHFIFQPPWDTSLFPFKSYRPQTCLKEN</sequence>
<dbReference type="RefSeq" id="XP_001712234.1">
    <property type="nucleotide sequence ID" value="XM_001712182.1"/>
</dbReference>
<organism evidence="6 7">
    <name type="scientific">Hemiselmis andersenii</name>
    <name type="common">Cryptophyte alga</name>
    <dbReference type="NCBI Taxonomy" id="464988"/>
    <lineage>
        <taxon>Eukaryota</taxon>
        <taxon>Cryptophyceae</taxon>
        <taxon>Cryptomonadales</taxon>
        <taxon>Hemiselmidaceae</taxon>
        <taxon>Hemiselmis</taxon>
    </lineage>
</organism>
<geneLocation type="nucleomorph" evidence="6"/>
<gene>
    <name evidence="6" type="ORF">HAN_1g64</name>
</gene>
<proteinExistence type="inferred from homology"/>
<dbReference type="InterPro" id="IPR021138">
    <property type="entry name" value="Ribosomal_eL20_eukaryotes"/>
</dbReference>
<dbReference type="GO" id="GO:0006412">
    <property type="term" value="P:translation"/>
    <property type="evidence" value="ECO:0007669"/>
    <property type="project" value="InterPro"/>
</dbReference>
<dbReference type="FunFam" id="3.10.20.10:FF:000001">
    <property type="entry name" value="60S ribosomal protein L18a"/>
    <property type="match status" value="1"/>
</dbReference>
<dbReference type="HAMAP" id="MF_00273">
    <property type="entry name" value="Ribosomal_eL20"/>
    <property type="match status" value="1"/>
</dbReference>
<dbReference type="GO" id="GO:0003735">
    <property type="term" value="F:structural constituent of ribosome"/>
    <property type="evidence" value="ECO:0007669"/>
    <property type="project" value="InterPro"/>
</dbReference>
<dbReference type="InterPro" id="IPR023573">
    <property type="entry name" value="Ribosomal_eL20_dom"/>
</dbReference>
<evidence type="ECO:0000313" key="6">
    <source>
        <dbReference type="EMBL" id="ABW97909.1"/>
    </source>
</evidence>
<reference evidence="6 7" key="1">
    <citation type="journal article" date="2007" name="Proc. Natl. Acad. Sci. U.S.A.">
        <title>Nucleomorph genome of Hemiselmis andersenii reveals complete intron loss and compaction as a driver of protein structure and function.</title>
        <authorList>
            <person name="Lane C.E."/>
            <person name="van den Heuvel K."/>
            <person name="Kozera C."/>
            <person name="Curtis B.A."/>
            <person name="Parsons B.J."/>
            <person name="Bowman S."/>
            <person name="Archibald J.M."/>
        </authorList>
    </citation>
    <scope>NUCLEOTIDE SEQUENCE [LARGE SCALE GENOMIC DNA]</scope>
    <source>
        <strain evidence="6 7">CCMP644</strain>
    </source>
</reference>
<dbReference type="FunFam" id="3.10.20.10:FF:000002">
    <property type="entry name" value="60S ribosomal protein L18a"/>
    <property type="match status" value="1"/>
</dbReference>
<evidence type="ECO:0000256" key="1">
    <source>
        <dbReference type="ARBA" id="ARBA00009362"/>
    </source>
</evidence>
<accession>A9BK76</accession>
<protein>
    <recommendedName>
        <fullName evidence="4">60S ribosomal protein L18a</fullName>
    </recommendedName>
</protein>
<dbReference type="Pfam" id="PF01775">
    <property type="entry name" value="Ribosomal_L18A"/>
    <property type="match status" value="1"/>
</dbReference>
<dbReference type="Proteomes" id="UP000243127">
    <property type="component" value="Nucleomorph 1"/>
</dbReference>
<name>A9BK76_HEMAN</name>
<feature type="domain" description="Large ribosomal subunit protein eL20" evidence="5">
    <location>
        <begin position="3"/>
        <end position="126"/>
    </location>
</feature>
<dbReference type="GeneID" id="5739768"/>
<keyword evidence="2 4" id="KW-0689">Ribosomal protein</keyword>
<comment type="similarity">
    <text evidence="1 4">Belongs to the eukaryotic ribosomal protein eL20 family.</text>
</comment>
<dbReference type="PIRSF" id="PIRSF002190">
    <property type="entry name" value="Ribosomal_L18a"/>
    <property type="match status" value="1"/>
</dbReference>
<evidence type="ECO:0000313" key="7">
    <source>
        <dbReference type="Proteomes" id="UP000243127"/>
    </source>
</evidence>
<evidence type="ECO:0000256" key="4">
    <source>
        <dbReference type="PIRNR" id="PIRNR002190"/>
    </source>
</evidence>
<dbReference type="GO" id="GO:1990904">
    <property type="term" value="C:ribonucleoprotein complex"/>
    <property type="evidence" value="ECO:0007669"/>
    <property type="project" value="UniProtKB-KW"/>
</dbReference>
<keyword evidence="3 4" id="KW-0687">Ribonucleoprotein</keyword>
<dbReference type="AlphaFoldDB" id="A9BK76"/>
<dbReference type="EMBL" id="CP000881">
    <property type="protein sequence ID" value="ABW97909.1"/>
    <property type="molecule type" value="Genomic_DNA"/>
</dbReference>
<evidence type="ECO:0000256" key="2">
    <source>
        <dbReference type="ARBA" id="ARBA00022980"/>
    </source>
</evidence>
<dbReference type="SUPFAM" id="SSF160374">
    <property type="entry name" value="RplX-like"/>
    <property type="match status" value="1"/>
</dbReference>
<dbReference type="PANTHER" id="PTHR10052">
    <property type="entry name" value="60S RIBOSOMAL PROTEIN L18A"/>
    <property type="match status" value="1"/>
</dbReference>
<keyword evidence="6" id="KW-0542">Nucleomorph</keyword>
<dbReference type="InterPro" id="IPR028877">
    <property type="entry name" value="Ribosomal_eL20"/>
</dbReference>
<dbReference type="GO" id="GO:0005840">
    <property type="term" value="C:ribosome"/>
    <property type="evidence" value="ECO:0007669"/>
    <property type="project" value="UniProtKB-KW"/>
</dbReference>
<evidence type="ECO:0000259" key="5">
    <source>
        <dbReference type="Pfam" id="PF01775"/>
    </source>
</evidence>
<dbReference type="Gene3D" id="3.10.20.10">
    <property type="match status" value="2"/>
</dbReference>